<evidence type="ECO:0000256" key="7">
    <source>
        <dbReference type="SAM" id="MobiDB-lite"/>
    </source>
</evidence>
<evidence type="ECO:0000256" key="8">
    <source>
        <dbReference type="SAM" id="Phobius"/>
    </source>
</evidence>
<evidence type="ECO:0000256" key="4">
    <source>
        <dbReference type="ARBA" id="ARBA00022692"/>
    </source>
</evidence>
<keyword evidence="4 8" id="KW-0812">Transmembrane</keyword>
<evidence type="ECO:0000256" key="6">
    <source>
        <dbReference type="ARBA" id="ARBA00023136"/>
    </source>
</evidence>
<evidence type="ECO:0000313" key="9">
    <source>
        <dbReference type="EMBL" id="NJQ03760.1"/>
    </source>
</evidence>
<feature type="transmembrane region" description="Helical" evidence="8">
    <location>
        <begin position="223"/>
        <end position="248"/>
    </location>
</feature>
<comment type="caution">
    <text evidence="9">The sequence shown here is derived from an EMBL/GenBank/DDBJ whole genome shotgun (WGS) entry which is preliminary data.</text>
</comment>
<evidence type="ECO:0000256" key="2">
    <source>
        <dbReference type="ARBA" id="ARBA00022448"/>
    </source>
</evidence>
<keyword evidence="6 8" id="KW-0472">Membrane</keyword>
<evidence type="ECO:0000256" key="5">
    <source>
        <dbReference type="ARBA" id="ARBA00022989"/>
    </source>
</evidence>
<gene>
    <name evidence="9" type="ORF">HCK00_25395</name>
</gene>
<dbReference type="Gene3D" id="1.10.3860.10">
    <property type="entry name" value="Sodium:dicarboxylate symporter"/>
    <property type="match status" value="1"/>
</dbReference>
<keyword evidence="10" id="KW-1185">Reference proteome</keyword>
<comment type="subcellular location">
    <subcellularLocation>
        <location evidence="1">Cell membrane</location>
        <topology evidence="1">Multi-pass membrane protein</topology>
    </subcellularLocation>
</comment>
<dbReference type="InterPro" id="IPR001991">
    <property type="entry name" value="Na-dicarboxylate_symporter"/>
</dbReference>
<feature type="transmembrane region" description="Helical" evidence="8">
    <location>
        <begin position="369"/>
        <end position="392"/>
    </location>
</feature>
<organism evidence="9 10">
    <name type="scientific">Streptomyces zingiberis</name>
    <dbReference type="NCBI Taxonomy" id="2053010"/>
    <lineage>
        <taxon>Bacteria</taxon>
        <taxon>Bacillati</taxon>
        <taxon>Actinomycetota</taxon>
        <taxon>Actinomycetes</taxon>
        <taxon>Kitasatosporales</taxon>
        <taxon>Streptomycetaceae</taxon>
        <taxon>Streptomyces</taxon>
    </lineage>
</organism>
<proteinExistence type="predicted"/>
<feature type="transmembrane region" description="Helical" evidence="8">
    <location>
        <begin position="85"/>
        <end position="108"/>
    </location>
</feature>
<accession>A0ABX1C6G9</accession>
<dbReference type="InterPro" id="IPR036458">
    <property type="entry name" value="Na:dicarbo_symporter_sf"/>
</dbReference>
<feature type="transmembrane region" description="Helical" evidence="8">
    <location>
        <begin position="254"/>
        <end position="280"/>
    </location>
</feature>
<sequence length="484" mass="50168">MSSSSSSPSSPSSSSPAAPSATSPDGPGATAGSGPATRWPKVPRVPFWAQILLGLVLGVLLGWAARTWDVAWLATTLERVGGLFVQLLKLAVGPLVFFAILVSITNLRKVNNAARLASRTLLWFMATSLIAVAVGLGIGLLTNPGAGTGLSPEDGARPESAGSWLDFLTGLIPTDVITPFTELKVLQIVFMAAVAGIAALKIGERARPVLEFSESVLAVLQKALWWVIRLAPLGTLGLIGNAIATYGWELLGRYATFTIDVYVGCLLVMFGVYPLLLAVLGKVSPVQFFRGAWPAIQLAFVSRSSVGTMPLTQRVTERLGVPKEYTSFAVPFGATTKMDGCAAIYPALAAIFIAEIFGVQLGIGDYLLIVFVSVIGSAATAGLTGATVMLTLTLSTLGLPLEGVGLLLAIDPVLDMIRTATNVAGQSAVPVLVAAREGILDREAYDTATSSPLDAADEPGTAADGSGAEREPGREPVGAAPARA</sequence>
<reference evidence="9 10" key="1">
    <citation type="submission" date="2020-03" db="EMBL/GenBank/DDBJ databases">
        <title>WGS of actinomycetes isolated from Thailand.</title>
        <authorList>
            <person name="Thawai C."/>
        </authorList>
    </citation>
    <scope>NUCLEOTIDE SEQUENCE [LARGE SCALE GENOMIC DNA]</scope>
    <source>
        <strain evidence="9 10">PLAI 1-29</strain>
    </source>
</reference>
<keyword evidence="5 8" id="KW-1133">Transmembrane helix</keyword>
<dbReference type="Proteomes" id="UP000695264">
    <property type="component" value="Unassembled WGS sequence"/>
</dbReference>
<dbReference type="SUPFAM" id="SSF118215">
    <property type="entry name" value="Proton glutamate symport protein"/>
    <property type="match status" value="1"/>
</dbReference>
<evidence type="ECO:0000313" key="10">
    <source>
        <dbReference type="Proteomes" id="UP000695264"/>
    </source>
</evidence>
<feature type="region of interest" description="Disordered" evidence="7">
    <location>
        <begin position="447"/>
        <end position="484"/>
    </location>
</feature>
<name>A0ABX1C6G9_9ACTN</name>
<dbReference type="RefSeq" id="WP_168104383.1">
    <property type="nucleotide sequence ID" value="NZ_JAATEN010000030.1"/>
</dbReference>
<dbReference type="PANTHER" id="PTHR42865">
    <property type="entry name" value="PROTON/GLUTAMATE-ASPARTATE SYMPORTER"/>
    <property type="match status" value="1"/>
</dbReference>
<dbReference type="EMBL" id="JAATEN010000030">
    <property type="protein sequence ID" value="NJQ03760.1"/>
    <property type="molecule type" value="Genomic_DNA"/>
</dbReference>
<evidence type="ECO:0000256" key="1">
    <source>
        <dbReference type="ARBA" id="ARBA00004651"/>
    </source>
</evidence>
<dbReference type="Pfam" id="PF00375">
    <property type="entry name" value="SDF"/>
    <property type="match status" value="1"/>
</dbReference>
<keyword evidence="2" id="KW-0813">Transport</keyword>
<feature type="region of interest" description="Disordered" evidence="7">
    <location>
        <begin position="1"/>
        <end position="37"/>
    </location>
</feature>
<feature type="transmembrane region" description="Helical" evidence="8">
    <location>
        <begin position="185"/>
        <end position="202"/>
    </location>
</feature>
<feature type="transmembrane region" description="Helical" evidence="8">
    <location>
        <begin position="47"/>
        <end position="65"/>
    </location>
</feature>
<keyword evidence="3" id="KW-1003">Cell membrane</keyword>
<feature type="transmembrane region" description="Helical" evidence="8">
    <location>
        <begin position="120"/>
        <end position="141"/>
    </location>
</feature>
<protein>
    <submittedName>
        <fullName evidence="9">Dicarboxylate/amino acid:cation symporter</fullName>
    </submittedName>
</protein>
<evidence type="ECO:0000256" key="3">
    <source>
        <dbReference type="ARBA" id="ARBA00022475"/>
    </source>
</evidence>
<feature type="transmembrane region" description="Helical" evidence="8">
    <location>
        <begin position="342"/>
        <end position="363"/>
    </location>
</feature>
<dbReference type="PANTHER" id="PTHR42865:SF7">
    <property type="entry name" value="PROTON_GLUTAMATE-ASPARTATE SYMPORTER"/>
    <property type="match status" value="1"/>
</dbReference>
<dbReference type="PRINTS" id="PR00173">
    <property type="entry name" value="EDTRNSPORT"/>
</dbReference>